<reference evidence="2 3" key="1">
    <citation type="submission" date="2019-02" db="EMBL/GenBank/DDBJ databases">
        <title>Genomic Encyclopedia of Type Strains, Phase IV (KMG-IV): sequencing the most valuable type-strain genomes for metagenomic binning, comparative biology and taxonomic classification.</title>
        <authorList>
            <person name="Goeker M."/>
        </authorList>
    </citation>
    <scope>NUCLEOTIDE SEQUENCE [LARGE SCALE GENOMIC DNA]</scope>
    <source>
        <strain evidence="2 3">DSM 45622</strain>
    </source>
</reference>
<dbReference type="Pfam" id="PF12706">
    <property type="entry name" value="Lactamase_B_2"/>
    <property type="match status" value="1"/>
</dbReference>
<keyword evidence="3" id="KW-1185">Reference proteome</keyword>
<dbReference type="InterPro" id="IPR036866">
    <property type="entry name" value="RibonucZ/Hydroxyglut_hydro"/>
</dbReference>
<comment type="caution">
    <text evidence="2">The sequence shown here is derived from an EMBL/GenBank/DDBJ whole genome shotgun (WGS) entry which is preliminary data.</text>
</comment>
<feature type="domain" description="Metallo-beta-lactamase" evidence="1">
    <location>
        <begin position="18"/>
        <end position="207"/>
    </location>
</feature>
<dbReference type="SUPFAM" id="SSF56281">
    <property type="entry name" value="Metallo-hydrolase/oxidoreductase"/>
    <property type="match status" value="1"/>
</dbReference>
<dbReference type="EMBL" id="SGXD01000002">
    <property type="protein sequence ID" value="RZS89965.1"/>
    <property type="molecule type" value="Genomic_DNA"/>
</dbReference>
<name>A0A4Q7NSG5_9ACTN</name>
<dbReference type="Gene3D" id="3.60.15.10">
    <property type="entry name" value="Ribonuclease Z/Hydroxyacylglutathione hydrolase-like"/>
    <property type="match status" value="1"/>
</dbReference>
<dbReference type="PANTHER" id="PTHR46018">
    <property type="entry name" value="ZINC PHOSPHODIESTERASE ELAC PROTEIN 1"/>
    <property type="match status" value="1"/>
</dbReference>
<dbReference type="CDD" id="cd07716">
    <property type="entry name" value="RNaseZ_short-form-like_MBL-fold"/>
    <property type="match status" value="1"/>
</dbReference>
<accession>A0A4Q7NSG5</accession>
<dbReference type="InterPro" id="IPR001279">
    <property type="entry name" value="Metallo-B-lactamas"/>
</dbReference>
<evidence type="ECO:0000259" key="1">
    <source>
        <dbReference type="SMART" id="SM00849"/>
    </source>
</evidence>
<organism evidence="2 3">
    <name type="scientific">Motilibacter rhizosphaerae</name>
    <dbReference type="NCBI Taxonomy" id="598652"/>
    <lineage>
        <taxon>Bacteria</taxon>
        <taxon>Bacillati</taxon>
        <taxon>Actinomycetota</taxon>
        <taxon>Actinomycetes</taxon>
        <taxon>Motilibacterales</taxon>
        <taxon>Motilibacteraceae</taxon>
        <taxon>Motilibacter</taxon>
    </lineage>
</organism>
<evidence type="ECO:0000313" key="2">
    <source>
        <dbReference type="EMBL" id="RZS89965.1"/>
    </source>
</evidence>
<dbReference type="GO" id="GO:0042781">
    <property type="term" value="F:3'-tRNA processing endoribonuclease activity"/>
    <property type="evidence" value="ECO:0007669"/>
    <property type="project" value="TreeGrafter"/>
</dbReference>
<dbReference type="PANTHER" id="PTHR46018:SF4">
    <property type="entry name" value="METALLO-HYDROLASE YHFI-RELATED"/>
    <property type="match status" value="1"/>
</dbReference>
<proteinExistence type="predicted"/>
<dbReference type="AlphaFoldDB" id="A0A4Q7NSG5"/>
<evidence type="ECO:0000313" key="3">
    <source>
        <dbReference type="Proteomes" id="UP000293638"/>
    </source>
</evidence>
<protein>
    <submittedName>
        <fullName evidence="2">Ribonuclease BN (tRNA processing enzyme)</fullName>
    </submittedName>
</protein>
<dbReference type="RefSeq" id="WP_130492490.1">
    <property type="nucleotide sequence ID" value="NZ_SGXD01000002.1"/>
</dbReference>
<dbReference type="OrthoDB" id="9800940at2"/>
<dbReference type="SMART" id="SM00849">
    <property type="entry name" value="Lactamase_B"/>
    <property type="match status" value="1"/>
</dbReference>
<sequence>MELAVAGCSGSGPGRDGAASCYLVRAGATTLVLDCGPGALAPLQGLVDLRAVDAVLLSHLHPDHCLDLCAWHVAQRYGGAGRSAPLPVLGPSGTQDRLERAYAVERQEPLSSFAFGPFRDVGEVVVRTARAHHPGESYAIRLEHAGTTLVYTGDTAVSDEVLALAQGADLLLAEAAAPADGSGVHLSGAEAGALAREAGVRGLVLTHIPTWVEPEQQLEQAEAAFGGQVVLARSGLVVETAG</sequence>
<gene>
    <name evidence="2" type="ORF">EV189_1747</name>
</gene>
<dbReference type="Proteomes" id="UP000293638">
    <property type="component" value="Unassembled WGS sequence"/>
</dbReference>